<dbReference type="Pfam" id="PF06863">
    <property type="entry name" value="DUF1254"/>
    <property type="match status" value="1"/>
</dbReference>
<dbReference type="SUPFAM" id="SSF160935">
    <property type="entry name" value="VPA0735-like"/>
    <property type="match status" value="1"/>
</dbReference>
<dbReference type="InterPro" id="IPR010621">
    <property type="entry name" value="DUF1214"/>
</dbReference>
<dbReference type="InterPro" id="IPR037049">
    <property type="entry name" value="DUF1214_C_sf"/>
</dbReference>
<protein>
    <submittedName>
        <fullName evidence="4">DUF1214 domain-containing protein</fullName>
    </submittedName>
</protein>
<keyword evidence="1" id="KW-0732">Signal</keyword>
<sequence>MMKTTITTSIAVYAATILGSTVLADESKEPVNVSNFVRAESDHMIRQNMKMMDVKLGKFTHLREPTTPENQPVIRMNQDTLYSGVLLDLSQPVKITLPEVGKRYMSMHVVNQDHYMFVESKPGTYELTEKQVGTRFALAAIRTFYNAGDPDDLVKAHAVQDKLSMSGGGSGPFEAPNWDTDQLAVARKSLNDLAALGFETTYAFGRKEEVRPVDYLLGAAAGWGGLPSKAALYILSSVDENDGNTPHVVTVKDVPVDAFWSITIYNADGYLEANDLGVNSYNNFSAKPNEDGSFTFHFGGDPKNVNYLPITKGWNYAVRMYQPRKEILDGSWSLPEIKPTK</sequence>
<accession>A0A851GT70</accession>
<keyword evidence="5" id="KW-1185">Reference proteome</keyword>
<evidence type="ECO:0000259" key="2">
    <source>
        <dbReference type="Pfam" id="PF06742"/>
    </source>
</evidence>
<evidence type="ECO:0000313" key="5">
    <source>
        <dbReference type="Proteomes" id="UP000557872"/>
    </source>
</evidence>
<feature type="domain" description="DUF1254" evidence="3">
    <location>
        <begin position="58"/>
        <end position="165"/>
    </location>
</feature>
<gene>
    <name evidence="4" type="ORF">HW115_17740</name>
</gene>
<feature type="chain" id="PRO_5032936318" evidence="1">
    <location>
        <begin position="25"/>
        <end position="341"/>
    </location>
</feature>
<organism evidence="4 5">
    <name type="scientific">Oceaniferula marina</name>
    <dbReference type="NCBI Taxonomy" id="2748318"/>
    <lineage>
        <taxon>Bacteria</taxon>
        <taxon>Pseudomonadati</taxon>
        <taxon>Verrucomicrobiota</taxon>
        <taxon>Verrucomicrobiia</taxon>
        <taxon>Verrucomicrobiales</taxon>
        <taxon>Verrucomicrobiaceae</taxon>
        <taxon>Oceaniferula</taxon>
    </lineage>
</organism>
<evidence type="ECO:0000259" key="3">
    <source>
        <dbReference type="Pfam" id="PF06863"/>
    </source>
</evidence>
<dbReference type="AlphaFoldDB" id="A0A851GT70"/>
<dbReference type="Pfam" id="PF06742">
    <property type="entry name" value="DUF1214"/>
    <property type="match status" value="1"/>
</dbReference>
<dbReference type="PANTHER" id="PTHR36509:SF2">
    <property type="entry name" value="BLL3101 PROTEIN"/>
    <property type="match status" value="1"/>
</dbReference>
<comment type="caution">
    <text evidence="4">The sequence shown here is derived from an EMBL/GenBank/DDBJ whole genome shotgun (WGS) entry which is preliminary data.</text>
</comment>
<dbReference type="EMBL" id="JACBAZ010000012">
    <property type="protein sequence ID" value="NWK57464.1"/>
    <property type="molecule type" value="Genomic_DNA"/>
</dbReference>
<proteinExistence type="predicted"/>
<name>A0A851GT70_9BACT</name>
<evidence type="ECO:0000313" key="4">
    <source>
        <dbReference type="EMBL" id="NWK57464.1"/>
    </source>
</evidence>
<feature type="domain" description="DUF1214" evidence="2">
    <location>
        <begin position="238"/>
        <end position="324"/>
    </location>
</feature>
<dbReference type="Gene3D" id="2.60.40.1610">
    <property type="entry name" value="Domain of unknown function DUF1254"/>
    <property type="match status" value="1"/>
</dbReference>
<dbReference type="Proteomes" id="UP000557872">
    <property type="component" value="Unassembled WGS sequence"/>
</dbReference>
<dbReference type="InterPro" id="IPR010679">
    <property type="entry name" value="DUF1254"/>
</dbReference>
<reference evidence="4 5" key="1">
    <citation type="submission" date="2020-07" db="EMBL/GenBank/DDBJ databases">
        <title>Roseicoccus Jingziensis gen. nov., sp. nov., isolated from coastal seawater.</title>
        <authorList>
            <person name="Feng X."/>
        </authorList>
    </citation>
    <scope>NUCLEOTIDE SEQUENCE [LARGE SCALE GENOMIC DNA]</scope>
    <source>
        <strain evidence="4 5">N1E253</strain>
    </source>
</reference>
<evidence type="ECO:0000256" key="1">
    <source>
        <dbReference type="SAM" id="SignalP"/>
    </source>
</evidence>
<dbReference type="Gene3D" id="2.60.120.600">
    <property type="entry name" value="Domain of unknown function DUF1214, C-terminal domain"/>
    <property type="match status" value="1"/>
</dbReference>
<dbReference type="PANTHER" id="PTHR36509">
    <property type="entry name" value="BLL3101 PROTEIN"/>
    <property type="match status" value="1"/>
</dbReference>
<dbReference type="InterPro" id="IPR037050">
    <property type="entry name" value="DUF1254_sf"/>
</dbReference>
<feature type="signal peptide" evidence="1">
    <location>
        <begin position="1"/>
        <end position="24"/>
    </location>
</feature>